<dbReference type="EMBL" id="JAGSOI010000037">
    <property type="protein sequence ID" value="MCM1987170.1"/>
    <property type="molecule type" value="Genomic_DNA"/>
</dbReference>
<keyword evidence="2" id="KW-1185">Reference proteome</keyword>
<gene>
    <name evidence="1" type="ORF">KDK67_09260</name>
</gene>
<evidence type="ECO:0000313" key="2">
    <source>
        <dbReference type="Proteomes" id="UP001056766"/>
    </source>
</evidence>
<dbReference type="AlphaFoldDB" id="A0A9E4ZGE3"/>
<name>A0A9E4ZGE3_9EURY</name>
<dbReference type="Proteomes" id="UP001056766">
    <property type="component" value="Unassembled WGS sequence"/>
</dbReference>
<evidence type="ECO:0000313" key="1">
    <source>
        <dbReference type="EMBL" id="MCM1987170.1"/>
    </source>
</evidence>
<dbReference type="RefSeq" id="WP_250868515.1">
    <property type="nucleotide sequence ID" value="NZ_JAGSOI010000037.1"/>
</dbReference>
<reference evidence="1" key="2">
    <citation type="submission" date="2021-04" db="EMBL/GenBank/DDBJ databases">
        <authorList>
            <person name="Dong X."/>
        </authorList>
    </citation>
    <scope>NUCLEOTIDE SEQUENCE</scope>
    <source>
        <strain evidence="1">LLY</strain>
    </source>
</reference>
<reference evidence="1" key="1">
    <citation type="journal article" date="2021" name="mSystems">
        <title>Bacteria and Archaea Synergistically Convert Glycine Betaine to Biogenic Methane in the Formosa Cold Seep of the South China Sea.</title>
        <authorList>
            <person name="Li L."/>
            <person name="Zhang W."/>
            <person name="Zhang S."/>
            <person name="Song L."/>
            <person name="Sun Q."/>
            <person name="Zhang H."/>
            <person name="Xiang H."/>
            <person name="Dong X."/>
        </authorList>
    </citation>
    <scope>NUCLEOTIDE SEQUENCE</scope>
    <source>
        <strain evidence="1">LLY</strain>
    </source>
</reference>
<sequence>MSEKIEVRVVNTSPMAHVLHGFKLSDAKPENKVHAIPDIHASIAE</sequence>
<comment type="caution">
    <text evidence="1">The sequence shown here is derived from an EMBL/GenBank/DDBJ whole genome shotgun (WGS) entry which is preliminary data.</text>
</comment>
<accession>A0A9E4ZGE3</accession>
<organism evidence="1 2">
    <name type="scientific">Methanococcoides seepicolus</name>
    <dbReference type="NCBI Taxonomy" id="2828780"/>
    <lineage>
        <taxon>Archaea</taxon>
        <taxon>Methanobacteriati</taxon>
        <taxon>Methanobacteriota</taxon>
        <taxon>Stenosarchaea group</taxon>
        <taxon>Methanomicrobia</taxon>
        <taxon>Methanosarcinales</taxon>
        <taxon>Methanosarcinaceae</taxon>
        <taxon>Methanococcoides</taxon>
    </lineage>
</organism>
<protein>
    <submittedName>
        <fullName evidence="1">Uncharacterized protein</fullName>
    </submittedName>
</protein>
<proteinExistence type="predicted"/>